<feature type="transmembrane region" description="Helical" evidence="1">
    <location>
        <begin position="348"/>
        <end position="369"/>
    </location>
</feature>
<feature type="transmembrane region" description="Helical" evidence="1">
    <location>
        <begin position="12"/>
        <end position="31"/>
    </location>
</feature>
<evidence type="ECO:0000259" key="2">
    <source>
        <dbReference type="Pfam" id="PF16401"/>
    </source>
</evidence>
<keyword evidence="1" id="KW-0472">Membrane</keyword>
<feature type="transmembrane region" description="Helical" evidence="1">
    <location>
        <begin position="51"/>
        <end position="68"/>
    </location>
</feature>
<keyword evidence="1" id="KW-0812">Transmembrane</keyword>
<evidence type="ECO:0000313" key="3">
    <source>
        <dbReference type="EMBL" id="AKD56306.1"/>
    </source>
</evidence>
<protein>
    <submittedName>
        <fullName evidence="3">Membrane protein</fullName>
    </submittedName>
</protein>
<evidence type="ECO:0000313" key="4">
    <source>
        <dbReference type="Proteomes" id="UP000033054"/>
    </source>
</evidence>
<dbReference type="EMBL" id="CP010429">
    <property type="protein sequence ID" value="AKD56306.1"/>
    <property type="molecule type" value="Genomic_DNA"/>
</dbReference>
<dbReference type="HOGENOM" id="CLU_029171_4_0_10"/>
<feature type="transmembrane region" description="Helical" evidence="1">
    <location>
        <begin position="267"/>
        <end position="287"/>
    </location>
</feature>
<dbReference type="OrthoDB" id="9788724at2"/>
<feature type="transmembrane region" description="Helical" evidence="1">
    <location>
        <begin position="147"/>
        <end position="165"/>
    </location>
</feature>
<dbReference type="PANTHER" id="PTHR31061">
    <property type="entry name" value="LD22376P"/>
    <property type="match status" value="1"/>
</dbReference>
<dbReference type="KEGG" id="srd:SD10_16760"/>
<dbReference type="InterPro" id="IPR032176">
    <property type="entry name" value="DUF5009"/>
</dbReference>
<evidence type="ECO:0000256" key="1">
    <source>
        <dbReference type="SAM" id="Phobius"/>
    </source>
</evidence>
<dbReference type="STRING" id="1379870.SD10_16760"/>
<dbReference type="Pfam" id="PF16401">
    <property type="entry name" value="DUF5009"/>
    <property type="match status" value="1"/>
</dbReference>
<feature type="transmembrane region" description="Helical" evidence="1">
    <location>
        <begin position="204"/>
        <end position="222"/>
    </location>
</feature>
<name>A0A0E3V8H3_9BACT</name>
<keyword evidence="1" id="KW-1133">Transmembrane helix</keyword>
<dbReference type="Proteomes" id="UP000033054">
    <property type="component" value="Chromosome"/>
</dbReference>
<accession>A0A0E3V8H3</accession>
<reference evidence="3 4" key="1">
    <citation type="journal article" date="2014" name="Curr. Microbiol.">
        <title>Spirosoma radiotolerans sp. nov., a gamma-radiation-resistant bacterium isolated from gamma ray-irradiated soil.</title>
        <authorList>
            <person name="Lee J.J."/>
            <person name="Srinivasan S."/>
            <person name="Lim S."/>
            <person name="Joe M."/>
            <person name="Im S."/>
            <person name="Bae S.I."/>
            <person name="Park K.R."/>
            <person name="Han J.H."/>
            <person name="Park S.H."/>
            <person name="Joo B.M."/>
            <person name="Park S.J."/>
            <person name="Kim M.K."/>
        </authorList>
    </citation>
    <scope>NUCLEOTIDE SEQUENCE [LARGE SCALE GENOMIC DNA]</scope>
    <source>
        <strain evidence="3 4">DG5A</strain>
    </source>
</reference>
<organism evidence="3 4">
    <name type="scientific">Spirosoma radiotolerans</name>
    <dbReference type="NCBI Taxonomy" id="1379870"/>
    <lineage>
        <taxon>Bacteria</taxon>
        <taxon>Pseudomonadati</taxon>
        <taxon>Bacteroidota</taxon>
        <taxon>Cytophagia</taxon>
        <taxon>Cytophagales</taxon>
        <taxon>Cytophagaceae</taxon>
        <taxon>Spirosoma</taxon>
    </lineage>
</organism>
<feature type="transmembrane region" description="Helical" evidence="1">
    <location>
        <begin position="124"/>
        <end position="142"/>
    </location>
</feature>
<feature type="transmembrane region" description="Helical" evidence="1">
    <location>
        <begin position="234"/>
        <end position="255"/>
    </location>
</feature>
<keyword evidence="4" id="KW-1185">Reference proteome</keyword>
<dbReference type="PANTHER" id="PTHR31061:SF24">
    <property type="entry name" value="LD22376P"/>
    <property type="match status" value="1"/>
</dbReference>
<dbReference type="PATRIC" id="fig|1379870.5.peg.3637"/>
<feature type="domain" description="DUF5009" evidence="2">
    <location>
        <begin position="39"/>
        <end position="92"/>
    </location>
</feature>
<dbReference type="AlphaFoldDB" id="A0A0E3V8H3"/>
<gene>
    <name evidence="3" type="ORF">SD10_16760</name>
</gene>
<sequence length="378" mass="42197">MTDTNTRFLSLDVFRGLTICFMIVVNTPGSGATPFAPLLHAHWHGFTPTDLVFPSFLFAVGNAMSFAMKKHSSVGTAAVLTKIGKRTALIFLLGYLMYWFPFFRLSESGDVTGFPISETRIWGVLQRIAICYGIASLLVYFLSFRTVILLSVVFLVGYWLILLGWGDPADPYSLAGNAGSQLDRFLFGDAHLYHGEGVAFEPEGLLSTLPAIVNVVIGYYAGQFVQHKGKNYESVAKLLLVGSALIFAALCWNMVFPINKKLWTSSFVLLTTGLDLAIMAALIYIIEIRQWNNANWTRFFVIPGKNPLFIYLLSELLVIAFYMIPVASGGNVFSWINRNFYQKLAPGPVGSLLFALSFMLLCWLVGWVLDRRKIYVRV</sequence>
<feature type="transmembrane region" description="Helical" evidence="1">
    <location>
        <begin position="308"/>
        <end position="328"/>
    </location>
</feature>
<proteinExistence type="predicted"/>
<feature type="transmembrane region" description="Helical" evidence="1">
    <location>
        <begin position="88"/>
        <end position="104"/>
    </location>
</feature>